<protein>
    <submittedName>
        <fullName evidence="1">Uncharacterized protein</fullName>
    </submittedName>
</protein>
<accession>A0A0B7BGY1</accession>
<reference evidence="1" key="1">
    <citation type="submission" date="2014-12" db="EMBL/GenBank/DDBJ databases">
        <title>Insight into the proteome of Arion vulgaris.</title>
        <authorList>
            <person name="Aradska J."/>
            <person name="Bulat T."/>
            <person name="Smidak R."/>
            <person name="Sarate P."/>
            <person name="Gangsoo J."/>
            <person name="Sialana F."/>
            <person name="Bilban M."/>
            <person name="Lubec G."/>
        </authorList>
    </citation>
    <scope>NUCLEOTIDE SEQUENCE</scope>
    <source>
        <tissue evidence="1">Skin</tissue>
    </source>
</reference>
<dbReference type="EMBL" id="HACG01045262">
    <property type="protein sequence ID" value="CEK92127.1"/>
    <property type="molecule type" value="Transcribed_RNA"/>
</dbReference>
<organism evidence="1">
    <name type="scientific">Arion vulgaris</name>
    <dbReference type="NCBI Taxonomy" id="1028688"/>
    <lineage>
        <taxon>Eukaryota</taxon>
        <taxon>Metazoa</taxon>
        <taxon>Spiralia</taxon>
        <taxon>Lophotrochozoa</taxon>
        <taxon>Mollusca</taxon>
        <taxon>Gastropoda</taxon>
        <taxon>Heterobranchia</taxon>
        <taxon>Euthyneura</taxon>
        <taxon>Panpulmonata</taxon>
        <taxon>Eupulmonata</taxon>
        <taxon>Stylommatophora</taxon>
        <taxon>Helicina</taxon>
        <taxon>Arionoidea</taxon>
        <taxon>Arionidae</taxon>
        <taxon>Arion</taxon>
    </lineage>
</organism>
<gene>
    <name evidence="1" type="primary">ORF186700</name>
</gene>
<sequence>MNRGSKLRRQCKTHLSLQYPIQSGSSQTVHIEVMIRRRSEHIWPCSLCNEDDP</sequence>
<proteinExistence type="predicted"/>
<dbReference type="AlphaFoldDB" id="A0A0B7BGY1"/>
<name>A0A0B7BGY1_9EUPU</name>
<evidence type="ECO:0000313" key="1">
    <source>
        <dbReference type="EMBL" id="CEK92127.1"/>
    </source>
</evidence>